<feature type="transmembrane region" description="Helical" evidence="1">
    <location>
        <begin position="75"/>
        <end position="104"/>
    </location>
</feature>
<reference evidence="2" key="1">
    <citation type="submission" date="2021-11" db="EMBL/GenBank/DDBJ databases">
        <authorList>
            <consortium name="Genoscope - CEA"/>
            <person name="William W."/>
        </authorList>
    </citation>
    <scope>NUCLEOTIDE SEQUENCE</scope>
</reference>
<keyword evidence="1" id="KW-1133">Transmembrane helix</keyword>
<dbReference type="Proteomes" id="UP000789595">
    <property type="component" value="Unassembled WGS sequence"/>
</dbReference>
<evidence type="ECO:0000313" key="3">
    <source>
        <dbReference type="Proteomes" id="UP000789595"/>
    </source>
</evidence>
<accession>A0A8J2WUL0</accession>
<gene>
    <name evidence="2" type="ORF">PECAL_2P20030</name>
</gene>
<keyword evidence="1" id="KW-0812">Transmembrane</keyword>
<protein>
    <submittedName>
        <fullName evidence="2">Uncharacterized protein</fullName>
    </submittedName>
</protein>
<dbReference type="EMBL" id="CAKKNE010000002">
    <property type="protein sequence ID" value="CAH0368902.1"/>
    <property type="molecule type" value="Genomic_DNA"/>
</dbReference>
<proteinExistence type="predicted"/>
<comment type="caution">
    <text evidence="2">The sequence shown here is derived from an EMBL/GenBank/DDBJ whole genome shotgun (WGS) entry which is preliminary data.</text>
</comment>
<sequence>PHKTHLRLALGDGVHVAQHLAAAGVARAVLGRLVDLELDPLARDGRADDVAPRGGRGRGRGRCGPFPFSLLLLPALLLLLPFLFFALALLLLPALLAAPLGVAAAERRGRRRRRVVAPAARQLRGGVRVIARRAVARREDHAGTWAGISCRGLEGRHA</sequence>
<keyword evidence="1" id="KW-0472">Membrane</keyword>
<dbReference type="AlphaFoldDB" id="A0A8J2WUL0"/>
<name>A0A8J2WUL0_9STRA</name>
<feature type="non-terminal residue" evidence="2">
    <location>
        <position position="1"/>
    </location>
</feature>
<organism evidence="2 3">
    <name type="scientific">Pelagomonas calceolata</name>
    <dbReference type="NCBI Taxonomy" id="35677"/>
    <lineage>
        <taxon>Eukaryota</taxon>
        <taxon>Sar</taxon>
        <taxon>Stramenopiles</taxon>
        <taxon>Ochrophyta</taxon>
        <taxon>Pelagophyceae</taxon>
        <taxon>Pelagomonadales</taxon>
        <taxon>Pelagomonadaceae</taxon>
        <taxon>Pelagomonas</taxon>
    </lineage>
</organism>
<evidence type="ECO:0000256" key="1">
    <source>
        <dbReference type="SAM" id="Phobius"/>
    </source>
</evidence>
<evidence type="ECO:0000313" key="2">
    <source>
        <dbReference type="EMBL" id="CAH0368902.1"/>
    </source>
</evidence>
<keyword evidence="3" id="KW-1185">Reference proteome</keyword>